<organism evidence="2">
    <name type="scientific">freshwater metagenome</name>
    <dbReference type="NCBI Taxonomy" id="449393"/>
    <lineage>
        <taxon>unclassified sequences</taxon>
        <taxon>metagenomes</taxon>
        <taxon>ecological metagenomes</taxon>
    </lineage>
</organism>
<proteinExistence type="predicted"/>
<keyword evidence="1" id="KW-0472">Membrane</keyword>
<keyword evidence="1" id="KW-1133">Transmembrane helix</keyword>
<dbReference type="EMBL" id="CAEZZJ010000081">
    <property type="protein sequence ID" value="CAB4760019.1"/>
    <property type="molecule type" value="Genomic_DNA"/>
</dbReference>
<feature type="transmembrane region" description="Helical" evidence="1">
    <location>
        <begin position="21"/>
        <end position="44"/>
    </location>
</feature>
<sequence length="168" mass="18740">MSRSRRRAELEHAEDATLLAGWMYADLLLGLMCIFLATISFVPIDNFISSTLVKTNYKQVDRGFNFNRGLSLVYDEYNSKALSSDIQAFKDKERLSADTEIIFAQVLGGYNEKTESPEMGRNRALAYSFKLSTDMPDLFANAATVAGADSTLKKGEVALRLTFVSKLK</sequence>
<protein>
    <submittedName>
        <fullName evidence="2">Unannotated protein</fullName>
    </submittedName>
</protein>
<name>A0A6J6UNB4_9ZZZZ</name>
<dbReference type="AlphaFoldDB" id="A0A6J6UNB4"/>
<gene>
    <name evidence="2" type="ORF">UFOPK2852_00728</name>
</gene>
<evidence type="ECO:0000256" key="1">
    <source>
        <dbReference type="SAM" id="Phobius"/>
    </source>
</evidence>
<accession>A0A6J6UNB4</accession>
<evidence type="ECO:0000313" key="2">
    <source>
        <dbReference type="EMBL" id="CAB4760019.1"/>
    </source>
</evidence>
<reference evidence="2" key="1">
    <citation type="submission" date="2020-05" db="EMBL/GenBank/DDBJ databases">
        <authorList>
            <person name="Chiriac C."/>
            <person name="Salcher M."/>
            <person name="Ghai R."/>
            <person name="Kavagutti S V."/>
        </authorList>
    </citation>
    <scope>NUCLEOTIDE SEQUENCE</scope>
</reference>
<keyword evidence="1" id="KW-0812">Transmembrane</keyword>